<sequence length="306" mass="34173">MTEPTSDFGLNRRILVSVPTLQADTCEDRLQLLDDETESVVAVMYDRSADEFLQSWRNQIGTVPNDAQIVDIEQPIRSMATESTNETSGNGDTVVQTVQRPDDLREIETAIKAALESATGKTTLVFDSLTSLLEHVPLVDIVPFFRNVADHLTDCDATGYFYLERRSHDHSTIATFHAMTDATVELAADGTEWTVQQQGNDAPDTPSIDALFDVLRSRRRREVLRYLLSNRGPVDVTELATAVADFEENDSAPIGNQDRRYHTTLYQLHLSKLDDAGLIDHDASNHRVSIREVTDRVAPFLAIAKE</sequence>
<accession>A0AAV3UCW0</accession>
<feature type="domain" description="DUF7344" evidence="1">
    <location>
        <begin position="212"/>
        <end position="288"/>
    </location>
</feature>
<reference evidence="2 3" key="1">
    <citation type="journal article" date="2019" name="Int. J. Syst. Evol. Microbiol.">
        <title>The Global Catalogue of Microorganisms (GCM) 10K type strain sequencing project: providing services to taxonomists for standard genome sequencing and annotation.</title>
        <authorList>
            <consortium name="The Broad Institute Genomics Platform"/>
            <consortium name="The Broad Institute Genome Sequencing Center for Infectious Disease"/>
            <person name="Wu L."/>
            <person name="Ma J."/>
        </authorList>
    </citation>
    <scope>NUCLEOTIDE SEQUENCE [LARGE SCALE GENOMIC DNA]</scope>
    <source>
        <strain evidence="2 3">JCM 17504</strain>
    </source>
</reference>
<organism evidence="2 3">
    <name type="scientific">Haladaptatus pallidirubidus</name>
    <dbReference type="NCBI Taxonomy" id="1008152"/>
    <lineage>
        <taxon>Archaea</taxon>
        <taxon>Methanobacteriati</taxon>
        <taxon>Methanobacteriota</taxon>
        <taxon>Stenosarchaea group</taxon>
        <taxon>Halobacteria</taxon>
        <taxon>Halobacteriales</taxon>
        <taxon>Haladaptataceae</taxon>
        <taxon>Haladaptatus</taxon>
    </lineage>
</organism>
<evidence type="ECO:0000259" key="1">
    <source>
        <dbReference type="Pfam" id="PF24035"/>
    </source>
</evidence>
<proteinExistence type="predicted"/>
<dbReference type="AlphaFoldDB" id="A0AAV3UCW0"/>
<dbReference type="InterPro" id="IPR055927">
    <property type="entry name" value="DUF7504"/>
</dbReference>
<dbReference type="Proteomes" id="UP001501729">
    <property type="component" value="Unassembled WGS sequence"/>
</dbReference>
<dbReference type="GeneID" id="68611460"/>
<protein>
    <recommendedName>
        <fullName evidence="1">DUF7344 domain-containing protein</fullName>
    </recommendedName>
</protein>
<dbReference type="Pfam" id="PF24336">
    <property type="entry name" value="DUF7504"/>
    <property type="match status" value="1"/>
</dbReference>
<dbReference type="EMBL" id="BAABKX010000001">
    <property type="protein sequence ID" value="GAA5043798.1"/>
    <property type="molecule type" value="Genomic_DNA"/>
</dbReference>
<comment type="caution">
    <text evidence="2">The sequence shown here is derived from an EMBL/GenBank/DDBJ whole genome shotgun (WGS) entry which is preliminary data.</text>
</comment>
<evidence type="ECO:0000313" key="2">
    <source>
        <dbReference type="EMBL" id="GAA5043798.1"/>
    </source>
</evidence>
<dbReference type="Gene3D" id="1.10.10.10">
    <property type="entry name" value="Winged helix-like DNA-binding domain superfamily/Winged helix DNA-binding domain"/>
    <property type="match status" value="1"/>
</dbReference>
<dbReference type="RefSeq" id="WP_227775692.1">
    <property type="nucleotide sequence ID" value="NZ_BAABKX010000001.1"/>
</dbReference>
<dbReference type="InterPro" id="IPR036388">
    <property type="entry name" value="WH-like_DNA-bd_sf"/>
</dbReference>
<gene>
    <name evidence="2" type="ORF">GCM10025751_09070</name>
</gene>
<name>A0AAV3UCW0_9EURY</name>
<evidence type="ECO:0000313" key="3">
    <source>
        <dbReference type="Proteomes" id="UP001501729"/>
    </source>
</evidence>
<dbReference type="InterPro" id="IPR055768">
    <property type="entry name" value="DUF7344"/>
</dbReference>
<keyword evidence="3" id="KW-1185">Reference proteome</keyword>
<dbReference type="Pfam" id="PF24035">
    <property type="entry name" value="DUF7344"/>
    <property type="match status" value="1"/>
</dbReference>